<keyword evidence="9" id="KW-0238">DNA-binding</keyword>
<gene>
    <name evidence="17" type="ORF">SAMN05660662_3073</name>
</gene>
<evidence type="ECO:0000313" key="18">
    <source>
        <dbReference type="Proteomes" id="UP000199406"/>
    </source>
</evidence>
<dbReference type="GO" id="GO:0034039">
    <property type="term" value="F:8-oxo-7,8-dihydroguanine DNA N-glycosylase activity"/>
    <property type="evidence" value="ECO:0007669"/>
    <property type="project" value="TreeGrafter"/>
</dbReference>
<dbReference type="SUPFAM" id="SSF57716">
    <property type="entry name" value="Glucocorticoid receptor-like (DNA-binding domain)"/>
    <property type="match status" value="1"/>
</dbReference>
<dbReference type="InterPro" id="IPR012319">
    <property type="entry name" value="FPG_cat"/>
</dbReference>
<evidence type="ECO:0000256" key="7">
    <source>
        <dbReference type="ARBA" id="ARBA00022801"/>
    </source>
</evidence>
<evidence type="ECO:0000313" key="17">
    <source>
        <dbReference type="EMBL" id="SDF68592.1"/>
    </source>
</evidence>
<evidence type="ECO:0000256" key="10">
    <source>
        <dbReference type="ARBA" id="ARBA00023204"/>
    </source>
</evidence>
<dbReference type="STRING" id="1550231.SAMN05660662_3073"/>
<dbReference type="Gene3D" id="3.20.190.10">
    <property type="entry name" value="MutM-like, N-terminal"/>
    <property type="match status" value="1"/>
</dbReference>
<dbReference type="AlphaFoldDB" id="A0A1G7N3R1"/>
<evidence type="ECO:0000256" key="4">
    <source>
        <dbReference type="ARBA" id="ARBA00022723"/>
    </source>
</evidence>
<dbReference type="GO" id="GO:0006284">
    <property type="term" value="P:base-excision repair"/>
    <property type="evidence" value="ECO:0007669"/>
    <property type="project" value="InterPro"/>
</dbReference>
<dbReference type="SMART" id="SM01232">
    <property type="entry name" value="H2TH"/>
    <property type="match status" value="1"/>
</dbReference>
<dbReference type="PROSITE" id="PS51066">
    <property type="entry name" value="ZF_FPG_2"/>
    <property type="match status" value="1"/>
</dbReference>
<dbReference type="CDD" id="cd08973">
    <property type="entry name" value="BaFpgNei_N_1"/>
    <property type="match status" value="1"/>
</dbReference>
<dbReference type="Proteomes" id="UP000199406">
    <property type="component" value="Unassembled WGS sequence"/>
</dbReference>
<evidence type="ECO:0000256" key="13">
    <source>
        <dbReference type="ARBA" id="ARBA00023295"/>
    </source>
</evidence>
<organism evidence="17 18">
    <name type="scientific">Blastococcus aurantiacus</name>
    <dbReference type="NCBI Taxonomy" id="1550231"/>
    <lineage>
        <taxon>Bacteria</taxon>
        <taxon>Bacillati</taxon>
        <taxon>Actinomycetota</taxon>
        <taxon>Actinomycetes</taxon>
        <taxon>Geodermatophilales</taxon>
        <taxon>Geodermatophilaceae</taxon>
        <taxon>Blastococcus</taxon>
    </lineage>
</organism>
<feature type="domain" description="Formamidopyrimidine-DNA glycosylase catalytic" evidence="16">
    <location>
        <begin position="45"/>
        <end position="162"/>
    </location>
</feature>
<keyword evidence="4" id="KW-0479">Metal-binding</keyword>
<dbReference type="Gene3D" id="1.10.8.50">
    <property type="match status" value="1"/>
</dbReference>
<evidence type="ECO:0000256" key="2">
    <source>
        <dbReference type="ARBA" id="ARBA00001947"/>
    </source>
</evidence>
<dbReference type="InterPro" id="IPR000214">
    <property type="entry name" value="Znf_DNA_glyclase/AP_lyase"/>
</dbReference>
<dbReference type="GO" id="GO:0003906">
    <property type="term" value="F:DNA-(apurinic or apyrimidinic site) endonuclease activity"/>
    <property type="evidence" value="ECO:0007669"/>
    <property type="project" value="InterPro"/>
</dbReference>
<feature type="domain" description="FPG-type" evidence="15">
    <location>
        <begin position="278"/>
        <end position="312"/>
    </location>
</feature>
<dbReference type="Pfam" id="PF01149">
    <property type="entry name" value="Fapy_DNA_glyco"/>
    <property type="match status" value="1"/>
</dbReference>
<dbReference type="PANTHER" id="PTHR22993">
    <property type="entry name" value="FORMAMIDOPYRIMIDINE-DNA GLYCOSYLASE"/>
    <property type="match status" value="1"/>
</dbReference>
<evidence type="ECO:0000256" key="3">
    <source>
        <dbReference type="ARBA" id="ARBA00009409"/>
    </source>
</evidence>
<dbReference type="GO" id="GO:0008270">
    <property type="term" value="F:zinc ion binding"/>
    <property type="evidence" value="ECO:0007669"/>
    <property type="project" value="UniProtKB-KW"/>
</dbReference>
<dbReference type="GO" id="GO:0016829">
    <property type="term" value="F:lyase activity"/>
    <property type="evidence" value="ECO:0007669"/>
    <property type="project" value="UniProtKB-KW"/>
</dbReference>
<comment type="catalytic activity">
    <reaction evidence="1">
        <text>Hydrolysis of DNA containing ring-opened 7-methylguanine residues, releasing 2,6-diamino-4-hydroxy-5-(N-methyl)formamidopyrimidine.</text>
        <dbReference type="EC" id="3.2.2.23"/>
    </reaction>
</comment>
<sequence>MAVPRPVGRYVHERRFGVLRWGGMCTNGARGTAGAGDPRDHGRVPELPEVEALAAFLRASAVGRVLTRADLAAVQAIKTFDPPLSALGGLEITRARRHGKFLDLDVSGVHLVVHLARAGWLHWRENLPTAPPKPGKGPLALRVHLDDGNGFDLTEQGTRKGLAIYVVRSPSEVPGVARLGPDALQVDRETFAALLGGRSGQLKGALTDQTLISGIGNAYSDEILHAARLSPFKMADKLSDDELVRLYDAVRATLTEALERQVGQRAATMKGEKRSGLQVHARTGLPCPVCGDTVREVSFADTSLQYCPTCQTGGKPLADRRMSKLLR</sequence>
<dbReference type="EMBL" id="FNBT01000005">
    <property type="protein sequence ID" value="SDF68592.1"/>
    <property type="molecule type" value="Genomic_DNA"/>
</dbReference>
<dbReference type="SUPFAM" id="SSF46946">
    <property type="entry name" value="S13-like H2TH domain"/>
    <property type="match status" value="1"/>
</dbReference>
<dbReference type="InterPro" id="IPR010663">
    <property type="entry name" value="Znf_FPG/IleRS"/>
</dbReference>
<dbReference type="Pfam" id="PF06827">
    <property type="entry name" value="zf-FPG_IleRS"/>
    <property type="match status" value="1"/>
</dbReference>
<evidence type="ECO:0000259" key="15">
    <source>
        <dbReference type="PROSITE" id="PS51066"/>
    </source>
</evidence>
<keyword evidence="11" id="KW-0456">Lyase</keyword>
<dbReference type="Pfam" id="PF06831">
    <property type="entry name" value="H2TH"/>
    <property type="match status" value="1"/>
</dbReference>
<keyword evidence="8" id="KW-0862">Zinc</keyword>
<dbReference type="SUPFAM" id="SSF81624">
    <property type="entry name" value="N-terminal domain of MutM-like DNA repair proteins"/>
    <property type="match status" value="1"/>
</dbReference>
<dbReference type="SMART" id="SM00898">
    <property type="entry name" value="Fapy_DNA_glyco"/>
    <property type="match status" value="1"/>
</dbReference>
<dbReference type="InterPro" id="IPR015886">
    <property type="entry name" value="H2TH_FPG"/>
</dbReference>
<comment type="cofactor">
    <cofactor evidence="2">
        <name>Zn(2+)</name>
        <dbReference type="ChEBI" id="CHEBI:29105"/>
    </cofactor>
</comment>
<keyword evidence="6 14" id="KW-0863">Zinc-finger</keyword>
<evidence type="ECO:0000256" key="12">
    <source>
        <dbReference type="ARBA" id="ARBA00023268"/>
    </source>
</evidence>
<name>A0A1G7N3R1_9ACTN</name>
<keyword evidence="13" id="KW-0326">Glycosidase</keyword>
<evidence type="ECO:0000256" key="8">
    <source>
        <dbReference type="ARBA" id="ARBA00022833"/>
    </source>
</evidence>
<evidence type="ECO:0000259" key="16">
    <source>
        <dbReference type="PROSITE" id="PS51068"/>
    </source>
</evidence>
<dbReference type="PROSITE" id="PS51068">
    <property type="entry name" value="FPG_CAT"/>
    <property type="match status" value="1"/>
</dbReference>
<keyword evidence="12" id="KW-0511">Multifunctional enzyme</keyword>
<keyword evidence="10" id="KW-0234">DNA repair</keyword>
<keyword evidence="5" id="KW-0227">DNA damage</keyword>
<proteinExistence type="inferred from homology"/>
<evidence type="ECO:0000256" key="5">
    <source>
        <dbReference type="ARBA" id="ARBA00022763"/>
    </source>
</evidence>
<dbReference type="PANTHER" id="PTHR22993:SF9">
    <property type="entry name" value="FORMAMIDOPYRIMIDINE-DNA GLYCOSYLASE"/>
    <property type="match status" value="1"/>
</dbReference>
<dbReference type="InterPro" id="IPR010979">
    <property type="entry name" value="Ribosomal_uS13-like_H2TH"/>
</dbReference>
<evidence type="ECO:0000256" key="6">
    <source>
        <dbReference type="ARBA" id="ARBA00022771"/>
    </source>
</evidence>
<accession>A0A1G7N3R1</accession>
<evidence type="ECO:0000256" key="14">
    <source>
        <dbReference type="PROSITE-ProRule" id="PRU00391"/>
    </source>
</evidence>
<comment type="similarity">
    <text evidence="3">Belongs to the FPG family.</text>
</comment>
<keyword evidence="18" id="KW-1185">Reference proteome</keyword>
<keyword evidence="7" id="KW-0378">Hydrolase</keyword>
<dbReference type="InterPro" id="IPR035937">
    <property type="entry name" value="FPG_N"/>
</dbReference>
<dbReference type="GO" id="GO:0003684">
    <property type="term" value="F:damaged DNA binding"/>
    <property type="evidence" value="ECO:0007669"/>
    <property type="project" value="InterPro"/>
</dbReference>
<evidence type="ECO:0000256" key="1">
    <source>
        <dbReference type="ARBA" id="ARBA00001668"/>
    </source>
</evidence>
<protein>
    <submittedName>
        <fullName evidence="17">Formamidopyrimidine-DNA glycosylase</fullName>
    </submittedName>
</protein>
<reference evidence="18" key="1">
    <citation type="submission" date="2016-10" db="EMBL/GenBank/DDBJ databases">
        <authorList>
            <person name="Varghese N."/>
            <person name="Submissions S."/>
        </authorList>
    </citation>
    <scope>NUCLEOTIDE SEQUENCE [LARGE SCALE GENOMIC DNA]</scope>
    <source>
        <strain evidence="18">DSM 44268</strain>
    </source>
</reference>
<evidence type="ECO:0000256" key="9">
    <source>
        <dbReference type="ARBA" id="ARBA00023125"/>
    </source>
</evidence>
<evidence type="ECO:0000256" key="11">
    <source>
        <dbReference type="ARBA" id="ARBA00023239"/>
    </source>
</evidence>